<dbReference type="Gene3D" id="3.40.50.1220">
    <property type="entry name" value="TPP-binding domain"/>
    <property type="match status" value="1"/>
</dbReference>
<comment type="subunit">
    <text evidence="6">Homodimer.</text>
</comment>
<dbReference type="AlphaFoldDB" id="A0A852T1T3"/>
<evidence type="ECO:0000256" key="5">
    <source>
        <dbReference type="ARBA" id="ARBA00023211"/>
    </source>
</evidence>
<dbReference type="NCBIfam" id="TIGR00173">
    <property type="entry name" value="menD"/>
    <property type="match status" value="1"/>
</dbReference>
<dbReference type="Proteomes" id="UP000589620">
    <property type="component" value="Unassembled WGS sequence"/>
</dbReference>
<keyword evidence="2 6" id="KW-0479">Metal-binding</keyword>
<comment type="function">
    <text evidence="6">Catalyzes the thiamine diphosphate-dependent decarboxylation of 2-oxoglutarate and the subsequent addition of the resulting succinic semialdehyde-thiamine pyrophosphate anion to isochorismate to yield 2-succinyl-5-enolpyruvyl-6-hydroxy-3-cyclohexene-1-carboxylate (SEPHCHC).</text>
</comment>
<dbReference type="GO" id="GO:0000287">
    <property type="term" value="F:magnesium ion binding"/>
    <property type="evidence" value="ECO:0007669"/>
    <property type="project" value="UniProtKB-UniRule"/>
</dbReference>
<gene>
    <name evidence="6" type="primary">menD</name>
    <name evidence="9" type="ORF">BJ963_003077</name>
</gene>
<evidence type="ECO:0000256" key="4">
    <source>
        <dbReference type="ARBA" id="ARBA00023052"/>
    </source>
</evidence>
<reference evidence="9 10" key="1">
    <citation type="submission" date="2020-07" db="EMBL/GenBank/DDBJ databases">
        <title>Sequencing the genomes of 1000 actinobacteria strains.</title>
        <authorList>
            <person name="Klenk H.-P."/>
        </authorList>
    </citation>
    <scope>NUCLEOTIDE SEQUENCE [LARGE SCALE GENOMIC DNA]</scope>
    <source>
        <strain evidence="9 10">DSM 23871</strain>
    </source>
</reference>
<protein>
    <recommendedName>
        <fullName evidence="6">2-succinyl-5-enolpyruvyl-6-hydroxy-3-cyclohexene-1-carboxylate synthase</fullName>
        <shortName evidence="6">SEPHCHC synthase</shortName>
        <ecNumber evidence="6">2.2.1.9</ecNumber>
    </recommendedName>
    <alternativeName>
        <fullName evidence="6">Menaquinone biosynthesis protein MenD</fullName>
    </alternativeName>
</protein>
<keyword evidence="1 6" id="KW-0808">Transferase</keyword>
<evidence type="ECO:0000256" key="7">
    <source>
        <dbReference type="SAM" id="MobiDB-lite"/>
    </source>
</evidence>
<dbReference type="GO" id="GO:0009234">
    <property type="term" value="P:menaquinone biosynthetic process"/>
    <property type="evidence" value="ECO:0007669"/>
    <property type="project" value="UniProtKB-UniRule"/>
</dbReference>
<comment type="pathway">
    <text evidence="6">Quinol/quinone metabolism; 1,4-dihydroxy-2-naphthoate biosynthesis; 1,4-dihydroxy-2-naphthoate from chorismate: step 2/7.</text>
</comment>
<dbReference type="PIRSF" id="PIRSF004983">
    <property type="entry name" value="MenD"/>
    <property type="match status" value="1"/>
</dbReference>
<dbReference type="InterPro" id="IPR004433">
    <property type="entry name" value="MenaQ_synth_MenD"/>
</dbReference>
<evidence type="ECO:0000256" key="2">
    <source>
        <dbReference type="ARBA" id="ARBA00022723"/>
    </source>
</evidence>
<dbReference type="EMBL" id="JACCBJ010000001">
    <property type="protein sequence ID" value="NYD75558.1"/>
    <property type="molecule type" value="Genomic_DNA"/>
</dbReference>
<dbReference type="GO" id="GO:0070204">
    <property type="term" value="F:2-succinyl-5-enolpyruvyl-6-hydroxy-3-cyclohexene-1-carboxylic-acid synthase activity"/>
    <property type="evidence" value="ECO:0007669"/>
    <property type="project" value="UniProtKB-UniRule"/>
</dbReference>
<name>A0A852T1T3_9MICO</name>
<organism evidence="9 10">
    <name type="scientific">Leifsonia soli</name>
    <dbReference type="NCBI Taxonomy" id="582665"/>
    <lineage>
        <taxon>Bacteria</taxon>
        <taxon>Bacillati</taxon>
        <taxon>Actinomycetota</taxon>
        <taxon>Actinomycetes</taxon>
        <taxon>Micrococcales</taxon>
        <taxon>Microbacteriaceae</taxon>
        <taxon>Leifsonia</taxon>
    </lineage>
</organism>
<evidence type="ECO:0000313" key="10">
    <source>
        <dbReference type="Proteomes" id="UP000589620"/>
    </source>
</evidence>
<comment type="pathway">
    <text evidence="6">Quinol/quinone metabolism; menaquinone biosynthesis.</text>
</comment>
<feature type="region of interest" description="Disordered" evidence="7">
    <location>
        <begin position="1"/>
        <end position="25"/>
    </location>
</feature>
<dbReference type="SUPFAM" id="SSF52518">
    <property type="entry name" value="Thiamin diphosphate-binding fold (THDP-binding)"/>
    <property type="match status" value="2"/>
</dbReference>
<proteinExistence type="inferred from homology"/>
<sequence>MGDRPHAGDVTSVGTSPVGTSPVGTGNPATDFSLALLSALVRHSVRDLVVSPGSRSQALALAAAELERSGSARLHVRIDERSGGFLALGLARETGAPAVVITTSGTATANLHPAVLEAHEAGIPLIIVTGDRPEELRGIRSNQTTQQDGLYAAAVHWSEDVDAPTGARDEGDRASALGAAAVRAAVGADTADPGPVHLNVAFREPLSVAVPPLPGPLQGTLPAMAGPEALGRDVLTIGGGPRTVVVAGADAGPVAEEFARDGGFPLLAEVSSGAHFGPNLVVSYRELLRDDTFGGAVERAIVFGHPTLSREVPLLLTRADVEVVVVAPAGAQAYNPGHRARIVGGVHAADTIDVRSPEVRGWVGRWVFASRRIAEQAEREADPAAVAPDVEKARSFDPADALAFASAELAAIRAPITRALLAEAVWRYTWPHDRLVLGASRLIRDVDRIVPGKKITVHANRGLAGIDGTIATATGIALASQAAARAAGAPSGVTRVLLGDLALLHDVGSLLMGSGETRPHLQVVVGNDGGGTIFDGLEVAATATSDAFDRVLYTPQSVDLSALASAYGWQHSVVRTKGELDQALSAPPAGTSIVEVPLRR</sequence>
<dbReference type="PANTHER" id="PTHR42916:SF1">
    <property type="entry name" value="PROTEIN PHYLLO, CHLOROPLASTIC"/>
    <property type="match status" value="1"/>
</dbReference>
<keyword evidence="4 6" id="KW-0786">Thiamine pyrophosphate</keyword>
<dbReference type="Gene3D" id="3.40.50.970">
    <property type="match status" value="2"/>
</dbReference>
<dbReference type="UniPathway" id="UPA01057">
    <property type="reaction ID" value="UER00164"/>
</dbReference>
<comment type="similarity">
    <text evidence="6">Belongs to the TPP enzyme family. MenD subfamily.</text>
</comment>
<dbReference type="RefSeq" id="WP_179457436.1">
    <property type="nucleotide sequence ID" value="NZ_BAAAPX010000001.1"/>
</dbReference>
<dbReference type="Pfam" id="PF02776">
    <property type="entry name" value="TPP_enzyme_N"/>
    <property type="match status" value="1"/>
</dbReference>
<comment type="cofactor">
    <cofactor evidence="6">
        <name>Mg(2+)</name>
        <dbReference type="ChEBI" id="CHEBI:18420"/>
    </cofactor>
    <cofactor evidence="6">
        <name>Mn(2+)</name>
        <dbReference type="ChEBI" id="CHEBI:29035"/>
    </cofactor>
</comment>
<accession>A0A852T1T3</accession>
<dbReference type="CDD" id="cd07037">
    <property type="entry name" value="TPP_PYR_MenD"/>
    <property type="match status" value="1"/>
</dbReference>
<dbReference type="CDD" id="cd02009">
    <property type="entry name" value="TPP_SHCHC_synthase"/>
    <property type="match status" value="1"/>
</dbReference>
<keyword evidence="3 6" id="KW-0460">Magnesium</keyword>
<keyword evidence="10" id="KW-1185">Reference proteome</keyword>
<dbReference type="InterPro" id="IPR012001">
    <property type="entry name" value="Thiamin_PyroP_enz_TPP-bd_dom"/>
</dbReference>
<evidence type="ECO:0000256" key="3">
    <source>
        <dbReference type="ARBA" id="ARBA00022842"/>
    </source>
</evidence>
<evidence type="ECO:0000259" key="8">
    <source>
        <dbReference type="Pfam" id="PF02776"/>
    </source>
</evidence>
<dbReference type="PANTHER" id="PTHR42916">
    <property type="entry name" value="2-SUCCINYL-5-ENOLPYRUVYL-6-HYDROXY-3-CYCLOHEXENE-1-CARBOXYLATE SYNTHASE"/>
    <property type="match status" value="1"/>
</dbReference>
<keyword evidence="6" id="KW-0474">Menaquinone biosynthesis</keyword>
<dbReference type="UniPathway" id="UPA00079"/>
<feature type="compositionally biased region" description="Polar residues" evidence="7">
    <location>
        <begin position="12"/>
        <end position="25"/>
    </location>
</feature>
<dbReference type="EC" id="2.2.1.9" evidence="6"/>
<comment type="cofactor">
    <cofactor evidence="6">
        <name>thiamine diphosphate</name>
        <dbReference type="ChEBI" id="CHEBI:58937"/>
    </cofactor>
    <text evidence="6">Binds 1 thiamine pyrophosphate per subunit.</text>
</comment>
<dbReference type="InterPro" id="IPR029061">
    <property type="entry name" value="THDP-binding"/>
</dbReference>
<evidence type="ECO:0000256" key="6">
    <source>
        <dbReference type="HAMAP-Rule" id="MF_01659"/>
    </source>
</evidence>
<keyword evidence="5 6" id="KW-0464">Manganese</keyword>
<evidence type="ECO:0000256" key="1">
    <source>
        <dbReference type="ARBA" id="ARBA00022679"/>
    </source>
</evidence>
<dbReference type="HAMAP" id="MF_01659">
    <property type="entry name" value="MenD"/>
    <property type="match status" value="1"/>
</dbReference>
<comment type="caution">
    <text evidence="9">The sequence shown here is derived from an EMBL/GenBank/DDBJ whole genome shotgun (WGS) entry which is preliminary data.</text>
</comment>
<comment type="catalytic activity">
    <reaction evidence="6">
        <text>isochorismate + 2-oxoglutarate + H(+) = 5-enolpyruvoyl-6-hydroxy-2-succinyl-cyclohex-3-ene-1-carboxylate + CO2</text>
        <dbReference type="Rhea" id="RHEA:25593"/>
        <dbReference type="ChEBI" id="CHEBI:15378"/>
        <dbReference type="ChEBI" id="CHEBI:16526"/>
        <dbReference type="ChEBI" id="CHEBI:16810"/>
        <dbReference type="ChEBI" id="CHEBI:29780"/>
        <dbReference type="ChEBI" id="CHEBI:58818"/>
        <dbReference type="EC" id="2.2.1.9"/>
    </reaction>
</comment>
<feature type="domain" description="Thiamine pyrophosphate enzyme N-terminal TPP-binding" evidence="8">
    <location>
        <begin position="35"/>
        <end position="145"/>
    </location>
</feature>
<dbReference type="GO" id="GO:0030145">
    <property type="term" value="F:manganese ion binding"/>
    <property type="evidence" value="ECO:0007669"/>
    <property type="project" value="UniProtKB-UniRule"/>
</dbReference>
<evidence type="ECO:0000313" key="9">
    <source>
        <dbReference type="EMBL" id="NYD75558.1"/>
    </source>
</evidence>
<dbReference type="GO" id="GO:0030976">
    <property type="term" value="F:thiamine pyrophosphate binding"/>
    <property type="evidence" value="ECO:0007669"/>
    <property type="project" value="UniProtKB-UniRule"/>
</dbReference>